<protein>
    <submittedName>
        <fullName evidence="1">Uncharacterized protein</fullName>
    </submittedName>
</protein>
<dbReference type="VEuPathDB" id="FungiDB:PEXP_001580"/>
<keyword evidence="2" id="KW-1185">Reference proteome</keyword>
<dbReference type="OrthoDB" id="4367443at2759"/>
<gene>
    <name evidence="1" type="ORF">PEX2_085160</name>
</gene>
<dbReference type="AlphaFoldDB" id="A0A0A2I3U7"/>
<name>A0A0A2I3U7_PENEN</name>
<dbReference type="RefSeq" id="XP_016602233.1">
    <property type="nucleotide sequence ID" value="XM_016745786.1"/>
</dbReference>
<dbReference type="GeneID" id="27681206"/>
<dbReference type="HOGENOM" id="CLU_2904893_0_0_1"/>
<accession>A0A0A2I3U7</accession>
<organism evidence="1 2">
    <name type="scientific">Penicillium expansum</name>
    <name type="common">Blue mold rot fungus</name>
    <dbReference type="NCBI Taxonomy" id="27334"/>
    <lineage>
        <taxon>Eukaryota</taxon>
        <taxon>Fungi</taxon>
        <taxon>Dikarya</taxon>
        <taxon>Ascomycota</taxon>
        <taxon>Pezizomycotina</taxon>
        <taxon>Eurotiomycetes</taxon>
        <taxon>Eurotiomycetidae</taxon>
        <taxon>Eurotiales</taxon>
        <taxon>Aspergillaceae</taxon>
        <taxon>Penicillium</taxon>
    </lineage>
</organism>
<dbReference type="EMBL" id="JQFZ01000034">
    <property type="protein sequence ID" value="KGO61441.1"/>
    <property type="molecule type" value="Genomic_DNA"/>
</dbReference>
<evidence type="ECO:0000313" key="2">
    <source>
        <dbReference type="Proteomes" id="UP000030143"/>
    </source>
</evidence>
<reference evidence="1 2" key="1">
    <citation type="journal article" date="2015" name="Mol. Plant Microbe Interact.">
        <title>Genome, transcriptome, and functional analyses of Penicillium expansum provide new insights into secondary metabolism and pathogenicity.</title>
        <authorList>
            <person name="Ballester A.R."/>
            <person name="Marcet-Houben M."/>
            <person name="Levin E."/>
            <person name="Sela N."/>
            <person name="Selma-Lazaro C."/>
            <person name="Carmona L."/>
            <person name="Wisniewski M."/>
            <person name="Droby S."/>
            <person name="Gonzalez-Candelas L."/>
            <person name="Gabaldon T."/>
        </authorList>
    </citation>
    <scope>NUCLEOTIDE SEQUENCE [LARGE SCALE GENOMIC DNA]</scope>
    <source>
        <strain evidence="1 2">MD-8</strain>
    </source>
</reference>
<evidence type="ECO:0000313" key="1">
    <source>
        <dbReference type="EMBL" id="KGO61441.1"/>
    </source>
</evidence>
<dbReference type="Proteomes" id="UP000030143">
    <property type="component" value="Unassembled WGS sequence"/>
</dbReference>
<comment type="caution">
    <text evidence="1">The sequence shown here is derived from an EMBL/GenBank/DDBJ whole genome shotgun (WGS) entry which is preliminary data.</text>
</comment>
<proteinExistence type="predicted"/>
<sequence>MVIWQIIYWHPTHLIDCRWDEDNGVCCHDPRIDGAICLKMFQYLPSGHSPGMTLSKAARYIP</sequence>